<evidence type="ECO:0000313" key="4">
    <source>
        <dbReference type="Proteomes" id="UP000681290"/>
    </source>
</evidence>
<organism evidence="3 4">
    <name type="scientific">Paenibacillus woosongensis</name>
    <dbReference type="NCBI Taxonomy" id="307580"/>
    <lineage>
        <taxon>Bacteria</taxon>
        <taxon>Bacillati</taxon>
        <taxon>Bacillota</taxon>
        <taxon>Bacilli</taxon>
        <taxon>Bacillales</taxon>
        <taxon>Paenibacillaceae</taxon>
        <taxon>Paenibacillus</taxon>
    </lineage>
</organism>
<dbReference type="Proteomes" id="UP000681290">
    <property type="component" value="Unassembled WGS sequence"/>
</dbReference>
<keyword evidence="4" id="KW-1185">Reference proteome</keyword>
<keyword evidence="1" id="KW-0812">Transmembrane</keyword>
<name>A0ABQ4MQX3_9BACL</name>
<dbReference type="RefSeq" id="WP_213590535.1">
    <property type="nucleotide sequence ID" value="NZ_BOSM01000002.1"/>
</dbReference>
<feature type="domain" description="SHOCT" evidence="2">
    <location>
        <begin position="250"/>
        <end position="276"/>
    </location>
</feature>
<evidence type="ECO:0000313" key="3">
    <source>
        <dbReference type="EMBL" id="GIP58092.1"/>
    </source>
</evidence>
<proteinExistence type="predicted"/>
<keyword evidence="1" id="KW-0472">Membrane</keyword>
<evidence type="ECO:0000256" key="1">
    <source>
        <dbReference type="SAM" id="Phobius"/>
    </source>
</evidence>
<evidence type="ECO:0000259" key="2">
    <source>
        <dbReference type="Pfam" id="PF09851"/>
    </source>
</evidence>
<dbReference type="InterPro" id="IPR018649">
    <property type="entry name" value="SHOCT"/>
</dbReference>
<gene>
    <name evidence="3" type="ORF">J15TS10_19060</name>
</gene>
<dbReference type="EMBL" id="BOSM01000002">
    <property type="protein sequence ID" value="GIP58092.1"/>
    <property type="molecule type" value="Genomic_DNA"/>
</dbReference>
<feature type="transmembrane region" description="Helical" evidence="1">
    <location>
        <begin position="7"/>
        <end position="25"/>
    </location>
</feature>
<keyword evidence="1" id="KW-1133">Transmembrane helix</keyword>
<sequence>MYGILGIISGIVAIMFFIVLLATGGGGNNPILAWAVFIASGVCWWFFHKKQKELDDEKMAQKRSETDDRLKRIPNFKSSQQYTSANGDVTLSIDETTKQISFVVLNSYKDRVYKYKDILKSEILTDGISVTSTNRGSQFGGALLGGFVAGGVGALIGGLSGSTTSQEEVKKIELNVIVNDTTNPIHKIAFLDSELDSYPKDSQEYKDAYNKAYHCHQLIGVLIKQADEEDKQKEISTSSSNSPNNMSVADELRKLVQLRDEGIISIDEFEAQKKKLIG</sequence>
<accession>A0ABQ4MQX3</accession>
<feature type="transmembrane region" description="Helical" evidence="1">
    <location>
        <begin position="31"/>
        <end position="47"/>
    </location>
</feature>
<comment type="caution">
    <text evidence="3">The sequence shown here is derived from an EMBL/GenBank/DDBJ whole genome shotgun (WGS) entry which is preliminary data.</text>
</comment>
<protein>
    <recommendedName>
        <fullName evidence="2">SHOCT domain-containing protein</fullName>
    </recommendedName>
</protein>
<dbReference type="Pfam" id="PF09851">
    <property type="entry name" value="SHOCT"/>
    <property type="match status" value="1"/>
</dbReference>
<reference evidence="3 4" key="1">
    <citation type="submission" date="2021-03" db="EMBL/GenBank/DDBJ databases">
        <title>Antimicrobial resistance genes in bacteria isolated from Japanese honey, and their potential for conferring macrolide and lincosamide resistance in the American foulbrood pathogen Paenibacillus larvae.</title>
        <authorList>
            <person name="Okamoto M."/>
            <person name="Kumagai M."/>
            <person name="Kanamori H."/>
            <person name="Takamatsu D."/>
        </authorList>
    </citation>
    <scope>NUCLEOTIDE SEQUENCE [LARGE SCALE GENOMIC DNA]</scope>
    <source>
        <strain evidence="3 4">J15TS10</strain>
    </source>
</reference>